<dbReference type="InterPro" id="IPR043502">
    <property type="entry name" value="DNA/RNA_pol_sf"/>
</dbReference>
<proteinExistence type="predicted"/>
<name>A0A2D4H5F6_MICLE</name>
<protein>
    <recommendedName>
        <fullName evidence="1">Reverse transcriptase domain-containing protein</fullName>
    </recommendedName>
</protein>
<dbReference type="PANTHER" id="PTHR31635:SF196">
    <property type="entry name" value="REVERSE TRANSCRIPTASE DOMAIN-CONTAINING PROTEIN-RELATED"/>
    <property type="match status" value="1"/>
</dbReference>
<reference evidence="2" key="2">
    <citation type="submission" date="2017-11" db="EMBL/GenBank/DDBJ databases">
        <title>Coralsnake Venomics: Analyses of Venom Gland Transcriptomes and Proteomes of Six Brazilian Taxa.</title>
        <authorList>
            <person name="Aird S.D."/>
            <person name="Jorge da Silva N."/>
            <person name="Qiu L."/>
            <person name="Villar-Briones A."/>
            <person name="Aparecida-Saddi V."/>
            <person name="Campos-Telles M.P."/>
            <person name="Grau M."/>
            <person name="Mikheyev A.S."/>
        </authorList>
    </citation>
    <scope>NUCLEOTIDE SEQUENCE</scope>
    <source>
        <tissue evidence="2">Venom_gland</tissue>
    </source>
</reference>
<reference evidence="2" key="1">
    <citation type="submission" date="2017-07" db="EMBL/GenBank/DDBJ databases">
        <authorList>
            <person name="Mikheyev A."/>
            <person name="Grau M."/>
        </authorList>
    </citation>
    <scope>NUCLEOTIDE SEQUENCE</scope>
    <source>
        <tissue evidence="2">Venom_gland</tissue>
    </source>
</reference>
<dbReference type="Pfam" id="PF00078">
    <property type="entry name" value="RVT_1"/>
    <property type="match status" value="1"/>
</dbReference>
<accession>A0A2D4H5F6</accession>
<dbReference type="EMBL" id="IACK01007809">
    <property type="protein sequence ID" value="LAA67227.1"/>
    <property type="molecule type" value="Transcribed_RNA"/>
</dbReference>
<evidence type="ECO:0000313" key="2">
    <source>
        <dbReference type="EMBL" id="LAA67227.1"/>
    </source>
</evidence>
<dbReference type="PROSITE" id="PS50878">
    <property type="entry name" value="RT_POL"/>
    <property type="match status" value="1"/>
</dbReference>
<dbReference type="AlphaFoldDB" id="A0A2D4H5F6"/>
<organism evidence="2">
    <name type="scientific">Micrurus lemniscatus lemniscatus</name>
    <dbReference type="NCBI Taxonomy" id="129467"/>
    <lineage>
        <taxon>Eukaryota</taxon>
        <taxon>Metazoa</taxon>
        <taxon>Chordata</taxon>
        <taxon>Craniata</taxon>
        <taxon>Vertebrata</taxon>
        <taxon>Euteleostomi</taxon>
        <taxon>Lepidosauria</taxon>
        <taxon>Squamata</taxon>
        <taxon>Bifurcata</taxon>
        <taxon>Unidentata</taxon>
        <taxon>Episquamata</taxon>
        <taxon>Toxicofera</taxon>
        <taxon>Serpentes</taxon>
        <taxon>Colubroidea</taxon>
        <taxon>Elapidae</taxon>
        <taxon>Elapinae</taxon>
        <taxon>Micrurus</taxon>
    </lineage>
</organism>
<evidence type="ECO:0000259" key="1">
    <source>
        <dbReference type="PROSITE" id="PS50878"/>
    </source>
</evidence>
<dbReference type="PANTHER" id="PTHR31635">
    <property type="entry name" value="REVERSE TRANSCRIPTASE DOMAIN-CONTAINING PROTEIN-RELATED"/>
    <property type="match status" value="1"/>
</dbReference>
<dbReference type="SUPFAM" id="SSF56672">
    <property type="entry name" value="DNA/RNA polymerases"/>
    <property type="match status" value="1"/>
</dbReference>
<sequence>MVMNIIEYYEANPGKQLAMVFLDAQKAFDNVNWQFIIQQLKSMQLGNKFIKLISTIYKTQMASVILNGDRTETFKINKGIRQGCPLSPLLFILTFENLLENIRKNEEIKGALIKKEHYKVQAFANNIVFFLEDPEDTGIKLIKEIEEFGQVAGLKINKSKTKLLTKNLKDKQKKKIRRKIGNAKCEKGKIFRRLVNSKMLFN</sequence>
<feature type="domain" description="Reverse transcriptase" evidence="1">
    <location>
        <begin position="1"/>
        <end position="184"/>
    </location>
</feature>
<dbReference type="InterPro" id="IPR000477">
    <property type="entry name" value="RT_dom"/>
</dbReference>